<keyword evidence="2" id="KW-1185">Reference proteome</keyword>
<protein>
    <submittedName>
        <fullName evidence="1">Uncharacterized protein</fullName>
    </submittedName>
</protein>
<name>F9YSE5_CAPCC</name>
<dbReference type="KEGG" id="ccm:Ccan_17540"/>
<organism evidence="1 2">
    <name type="scientific">Capnocytophaga canimorsus (strain 5)</name>
    <dbReference type="NCBI Taxonomy" id="860228"/>
    <lineage>
        <taxon>Bacteria</taxon>
        <taxon>Pseudomonadati</taxon>
        <taxon>Bacteroidota</taxon>
        <taxon>Flavobacteriia</taxon>
        <taxon>Flavobacteriales</taxon>
        <taxon>Flavobacteriaceae</taxon>
        <taxon>Capnocytophaga</taxon>
    </lineage>
</organism>
<dbReference type="AlphaFoldDB" id="F9YSE5"/>
<dbReference type="HOGENOM" id="CLU_3231178_0_0_10"/>
<reference evidence="1 2" key="1">
    <citation type="journal article" date="2011" name="J. Bacteriol.">
        <title>Complete genome sequence of the dog commensal and human pathogen Capnocytophaga canimorsus strain 5.</title>
        <authorList>
            <person name="Manfredi P."/>
            <person name="Pagni M."/>
            <person name="Cornelis G.R."/>
        </authorList>
    </citation>
    <scope>NUCLEOTIDE SEQUENCE [LARGE SCALE GENOMIC DNA]</scope>
    <source>
        <strain evidence="2">5</strain>
    </source>
</reference>
<proteinExistence type="predicted"/>
<sequence length="43" mass="5128">MDGCLRGVRFVFCLMLFKIFKVKIFNYHFFYRNLASLFGKSIG</sequence>
<accession>F9YSE5</accession>
<evidence type="ECO:0000313" key="1">
    <source>
        <dbReference type="EMBL" id="AEK23870.1"/>
    </source>
</evidence>
<dbReference type="EMBL" id="CP002113">
    <property type="protein sequence ID" value="AEK23870.1"/>
    <property type="molecule type" value="Genomic_DNA"/>
</dbReference>
<gene>
    <name evidence="1" type="ordered locus">Ccan_17540</name>
</gene>
<evidence type="ECO:0000313" key="2">
    <source>
        <dbReference type="Proteomes" id="UP000008895"/>
    </source>
</evidence>
<dbReference type="Proteomes" id="UP000008895">
    <property type="component" value="Chromosome"/>
</dbReference>
<dbReference type="STRING" id="860228.Ccan_17540"/>